<evidence type="ECO:0000256" key="1">
    <source>
        <dbReference type="SAM" id="Coils"/>
    </source>
</evidence>
<accession>A4BGS8</accession>
<dbReference type="AlphaFoldDB" id="A4BGS8"/>
<organism evidence="4 5">
    <name type="scientific">Reinekea blandensis MED297</name>
    <dbReference type="NCBI Taxonomy" id="314283"/>
    <lineage>
        <taxon>Bacteria</taxon>
        <taxon>Pseudomonadati</taxon>
        <taxon>Pseudomonadota</taxon>
        <taxon>Gammaproteobacteria</taxon>
        <taxon>Oceanospirillales</taxon>
        <taxon>Saccharospirillaceae</taxon>
        <taxon>Reinekea</taxon>
    </lineage>
</organism>
<keyword evidence="3" id="KW-1133">Transmembrane helix</keyword>
<reference evidence="4 5" key="1">
    <citation type="submission" date="2006-02" db="EMBL/GenBank/DDBJ databases">
        <authorList>
            <person name="Pinhassi J."/>
            <person name="Pedros-Alio C."/>
            <person name="Ferriera S."/>
            <person name="Johnson J."/>
            <person name="Kravitz S."/>
            <person name="Halpern A."/>
            <person name="Remington K."/>
            <person name="Beeson K."/>
            <person name="Tran B."/>
            <person name="Rogers Y.-H."/>
            <person name="Friedman R."/>
            <person name="Venter J.C."/>
        </authorList>
    </citation>
    <scope>NUCLEOTIDE SEQUENCE [LARGE SCALE GENOMIC DNA]</scope>
    <source>
        <strain evidence="4 5">MED297</strain>
    </source>
</reference>
<dbReference type="EMBL" id="AAOE01000017">
    <property type="protein sequence ID" value="EAR08726.1"/>
    <property type="molecule type" value="Genomic_DNA"/>
</dbReference>
<dbReference type="RefSeq" id="WP_008042887.1">
    <property type="nucleotide sequence ID" value="NZ_CH724149.1"/>
</dbReference>
<feature type="region of interest" description="Disordered" evidence="2">
    <location>
        <begin position="1"/>
        <end position="47"/>
    </location>
</feature>
<feature type="compositionally biased region" description="Basic and acidic residues" evidence="2">
    <location>
        <begin position="10"/>
        <end position="42"/>
    </location>
</feature>
<dbReference type="HOGENOM" id="CLU_080135_0_0_6"/>
<dbReference type="STRING" id="314283.MED297_14460"/>
<protein>
    <recommendedName>
        <fullName evidence="6">Chromosome segregation ATPase</fullName>
    </recommendedName>
</protein>
<evidence type="ECO:0000313" key="4">
    <source>
        <dbReference type="EMBL" id="EAR08726.1"/>
    </source>
</evidence>
<evidence type="ECO:0000256" key="2">
    <source>
        <dbReference type="SAM" id="MobiDB-lite"/>
    </source>
</evidence>
<dbReference type="Proteomes" id="UP000005953">
    <property type="component" value="Unassembled WGS sequence"/>
</dbReference>
<name>A4BGS8_9GAMM</name>
<keyword evidence="3" id="KW-0812">Transmembrane</keyword>
<evidence type="ECO:0008006" key="6">
    <source>
        <dbReference type="Google" id="ProtNLM"/>
    </source>
</evidence>
<feature type="transmembrane region" description="Helical" evidence="3">
    <location>
        <begin position="50"/>
        <end position="69"/>
    </location>
</feature>
<keyword evidence="3" id="KW-0472">Membrane</keyword>
<comment type="caution">
    <text evidence="4">The sequence shown here is derived from an EMBL/GenBank/DDBJ whole genome shotgun (WGS) entry which is preliminary data.</text>
</comment>
<keyword evidence="1" id="KW-0175">Coiled coil</keyword>
<dbReference type="OrthoDB" id="5700790at2"/>
<gene>
    <name evidence="4" type="ORF">MED297_14460</name>
</gene>
<feature type="coiled-coil region" evidence="1">
    <location>
        <begin position="174"/>
        <end position="215"/>
    </location>
</feature>
<evidence type="ECO:0000313" key="5">
    <source>
        <dbReference type="Proteomes" id="UP000005953"/>
    </source>
</evidence>
<keyword evidence="5" id="KW-1185">Reference proteome</keyword>
<evidence type="ECO:0000256" key="3">
    <source>
        <dbReference type="SAM" id="Phobius"/>
    </source>
</evidence>
<proteinExistence type="predicted"/>
<sequence>MAQKTPIGDDMPRMVPDRDDIRRRSQPAPEKKPTAKPREPSESKSSGGTSWLMVLLLVIAGGAIGYLALQQYSLSQLLNSYEERLELADDRIVSLERALTETDESVAMNGTAINAQFKAIKSETDMQMSEIRKLWDVANKRNREWIEANQATLATQQETLSALSGQIAQLESGQASDEQRLSQLTQQLESEQAQLEQMETTFASYETQLDEVSAVVEDALQNDYEERLLSLTLTQENLLAEQGTLQSTVNGQQSSLNELQSTLTAIDTGRQETNARLSALRSQLDSLESRVTALAGPGQ</sequence>
<dbReference type="Gene3D" id="1.10.287.1490">
    <property type="match status" value="1"/>
</dbReference>